<name>A0A6A5ZIR6_9PLEO</name>
<keyword evidence="3" id="KW-1133">Transmembrane helix</keyword>
<dbReference type="AlphaFoldDB" id="A0A6A5ZIR6"/>
<dbReference type="Proteomes" id="UP000799770">
    <property type="component" value="Unassembled WGS sequence"/>
</dbReference>
<keyword evidence="5" id="KW-1185">Reference proteome</keyword>
<evidence type="ECO:0000256" key="3">
    <source>
        <dbReference type="SAM" id="Phobius"/>
    </source>
</evidence>
<feature type="compositionally biased region" description="Basic and acidic residues" evidence="2">
    <location>
        <begin position="53"/>
        <end position="64"/>
    </location>
</feature>
<dbReference type="EMBL" id="ML977317">
    <property type="protein sequence ID" value="KAF2118318.1"/>
    <property type="molecule type" value="Genomic_DNA"/>
</dbReference>
<evidence type="ECO:0000313" key="4">
    <source>
        <dbReference type="EMBL" id="KAF2118318.1"/>
    </source>
</evidence>
<proteinExistence type="predicted"/>
<sequence>MESLNQYKPQPFRANLFQPTSPPRVSTDPEAGPKRSHLRHGLHHHHHRHNHHHYDGSRRRDAKEAVQSAIQLHPPASFGDLLKQASRSSRSSPDGSRRESKVVANGATNSGEGDVYIMAHKPVRPEDVKREQARVKARENELRASLQGLSEQSLKTSRRLDDTYYSILEKVAVLRQTIGSLQELSALTQELHEQFQSDTTALTEDIQGQFEGFNKFETHQEQVEALEQRITAGRDKANALTTRLAEARSKVDARAQLEAENEARTSRRLRVLWGILGTILGLCVIAILIHQLKPIHATSHGHSLDFSSREELFEAPIPEAAKEALFQTFPSTSSPRETLLPKSAPDLDEDPRLRLFDEL</sequence>
<gene>
    <name evidence="4" type="ORF">BDV96DRAFT_488467</name>
</gene>
<feature type="region of interest" description="Disordered" evidence="2">
    <location>
        <begin position="330"/>
        <end position="359"/>
    </location>
</feature>
<keyword evidence="3" id="KW-0472">Membrane</keyword>
<feature type="compositionally biased region" description="Basic residues" evidence="2">
    <location>
        <begin position="34"/>
        <end position="52"/>
    </location>
</feature>
<reference evidence="4" key="1">
    <citation type="journal article" date="2020" name="Stud. Mycol.">
        <title>101 Dothideomycetes genomes: a test case for predicting lifestyles and emergence of pathogens.</title>
        <authorList>
            <person name="Haridas S."/>
            <person name="Albert R."/>
            <person name="Binder M."/>
            <person name="Bloem J."/>
            <person name="Labutti K."/>
            <person name="Salamov A."/>
            <person name="Andreopoulos B."/>
            <person name="Baker S."/>
            <person name="Barry K."/>
            <person name="Bills G."/>
            <person name="Bluhm B."/>
            <person name="Cannon C."/>
            <person name="Castanera R."/>
            <person name="Culley D."/>
            <person name="Daum C."/>
            <person name="Ezra D."/>
            <person name="Gonzalez J."/>
            <person name="Henrissat B."/>
            <person name="Kuo A."/>
            <person name="Liang C."/>
            <person name="Lipzen A."/>
            <person name="Lutzoni F."/>
            <person name="Magnuson J."/>
            <person name="Mondo S."/>
            <person name="Nolan M."/>
            <person name="Ohm R."/>
            <person name="Pangilinan J."/>
            <person name="Park H.-J."/>
            <person name="Ramirez L."/>
            <person name="Alfaro M."/>
            <person name="Sun H."/>
            <person name="Tritt A."/>
            <person name="Yoshinaga Y."/>
            <person name="Zwiers L.-H."/>
            <person name="Turgeon B."/>
            <person name="Goodwin S."/>
            <person name="Spatafora J."/>
            <person name="Crous P."/>
            <person name="Grigoriev I."/>
        </authorList>
    </citation>
    <scope>NUCLEOTIDE SEQUENCE</scope>
    <source>
        <strain evidence="4">CBS 627.86</strain>
    </source>
</reference>
<organism evidence="4 5">
    <name type="scientific">Lophiotrema nucula</name>
    <dbReference type="NCBI Taxonomy" id="690887"/>
    <lineage>
        <taxon>Eukaryota</taxon>
        <taxon>Fungi</taxon>
        <taxon>Dikarya</taxon>
        <taxon>Ascomycota</taxon>
        <taxon>Pezizomycotina</taxon>
        <taxon>Dothideomycetes</taxon>
        <taxon>Pleosporomycetidae</taxon>
        <taxon>Pleosporales</taxon>
        <taxon>Lophiotremataceae</taxon>
        <taxon>Lophiotrema</taxon>
    </lineage>
</organism>
<protein>
    <submittedName>
        <fullName evidence="4">Uncharacterized protein</fullName>
    </submittedName>
</protein>
<keyword evidence="1" id="KW-0175">Coiled coil</keyword>
<dbReference type="OrthoDB" id="5419542at2759"/>
<feature type="compositionally biased region" description="Basic and acidic residues" evidence="2">
    <location>
        <begin position="350"/>
        <end position="359"/>
    </location>
</feature>
<feature type="coiled-coil region" evidence="1">
    <location>
        <begin position="216"/>
        <end position="243"/>
    </location>
</feature>
<feature type="region of interest" description="Disordered" evidence="2">
    <location>
        <begin position="1"/>
        <end position="114"/>
    </location>
</feature>
<feature type="transmembrane region" description="Helical" evidence="3">
    <location>
        <begin position="271"/>
        <end position="289"/>
    </location>
</feature>
<keyword evidence="3" id="KW-0812">Transmembrane</keyword>
<evidence type="ECO:0000256" key="2">
    <source>
        <dbReference type="SAM" id="MobiDB-lite"/>
    </source>
</evidence>
<evidence type="ECO:0000256" key="1">
    <source>
        <dbReference type="SAM" id="Coils"/>
    </source>
</evidence>
<accession>A0A6A5ZIR6</accession>
<evidence type="ECO:0000313" key="5">
    <source>
        <dbReference type="Proteomes" id="UP000799770"/>
    </source>
</evidence>